<dbReference type="GO" id="GO:0004525">
    <property type="term" value="F:ribonuclease III activity"/>
    <property type="evidence" value="ECO:0007669"/>
    <property type="project" value="InterPro"/>
</dbReference>
<keyword evidence="7" id="KW-0689">Ribosomal protein</keyword>
<comment type="subcellular location">
    <subcellularLocation>
        <location evidence="1">Mitochondrion</location>
    </subcellularLocation>
</comment>
<dbReference type="Gene3D" id="3.30.160.20">
    <property type="match status" value="1"/>
</dbReference>
<dbReference type="GO" id="GO:0070125">
    <property type="term" value="P:mitochondrial translational elongation"/>
    <property type="evidence" value="ECO:0007669"/>
    <property type="project" value="TreeGrafter"/>
</dbReference>
<dbReference type="CTD" id="65080"/>
<evidence type="ECO:0000256" key="13">
    <source>
        <dbReference type="ARBA" id="ARBA00083955"/>
    </source>
</evidence>
<dbReference type="AlphaFoldDB" id="A0A3B4VAR2"/>
<keyword evidence="5" id="KW-0694">RNA-binding</keyword>
<evidence type="ECO:0000313" key="17">
    <source>
        <dbReference type="Ensembl" id="ENSSDUP00000027896.1"/>
    </source>
</evidence>
<evidence type="ECO:0000259" key="15">
    <source>
        <dbReference type="Pfam" id="PF22892"/>
    </source>
</evidence>
<keyword evidence="4" id="KW-0378">Hydrolase</keyword>
<keyword evidence="3" id="KW-0255">Endonuclease</keyword>
<evidence type="ECO:0000256" key="1">
    <source>
        <dbReference type="ARBA" id="ARBA00004173"/>
    </source>
</evidence>
<dbReference type="FunFam" id="1.10.1520.10:FF:000010">
    <property type="entry name" value="39S ribosomal protein L44, mitochondrial"/>
    <property type="match status" value="1"/>
</dbReference>
<keyword evidence="6" id="KW-0809">Transit peptide</keyword>
<evidence type="ECO:0000256" key="12">
    <source>
        <dbReference type="ARBA" id="ARBA00059807"/>
    </source>
</evidence>
<keyword evidence="8" id="KW-0496">Mitochondrion</keyword>
<dbReference type="InterPro" id="IPR036389">
    <property type="entry name" value="RNase_III_sf"/>
</dbReference>
<evidence type="ECO:0000256" key="9">
    <source>
        <dbReference type="ARBA" id="ARBA00023274"/>
    </source>
</evidence>
<dbReference type="STRING" id="41447.ENSSDUP00000027896"/>
<dbReference type="GO" id="GO:0005743">
    <property type="term" value="C:mitochondrial inner membrane"/>
    <property type="evidence" value="ECO:0007669"/>
    <property type="project" value="UniProtKB-ARBA"/>
</dbReference>
<name>A0A3B4VAR2_SERDU</name>
<evidence type="ECO:0000256" key="5">
    <source>
        <dbReference type="ARBA" id="ARBA00022884"/>
    </source>
</evidence>
<keyword evidence="18" id="KW-1185">Reference proteome</keyword>
<dbReference type="GO" id="GO:0006396">
    <property type="term" value="P:RNA processing"/>
    <property type="evidence" value="ECO:0007669"/>
    <property type="project" value="InterPro"/>
</dbReference>
<dbReference type="Gene3D" id="1.10.1520.10">
    <property type="entry name" value="Ribonuclease III domain"/>
    <property type="match status" value="1"/>
</dbReference>
<dbReference type="PANTHER" id="PTHR11207">
    <property type="entry name" value="RIBONUCLEASE III"/>
    <property type="match status" value="1"/>
</dbReference>
<feature type="domain" description="Large ribosomal subunit protein mL44 dsRNA binding" evidence="15">
    <location>
        <begin position="231"/>
        <end position="322"/>
    </location>
</feature>
<evidence type="ECO:0000256" key="7">
    <source>
        <dbReference type="ARBA" id="ARBA00022980"/>
    </source>
</evidence>
<dbReference type="GeneID" id="111224149"/>
<keyword evidence="9" id="KW-0687">Ribonucleoprotein</keyword>
<dbReference type="RefSeq" id="XP_022604293.1">
    <property type="nucleotide sequence ID" value="XM_022748572.1"/>
</dbReference>
<evidence type="ECO:0000256" key="11">
    <source>
        <dbReference type="ARBA" id="ARBA00035187"/>
    </source>
</evidence>
<dbReference type="Pfam" id="PF22935">
    <property type="entry name" value="RM44_endonuclase"/>
    <property type="match status" value="1"/>
</dbReference>
<dbReference type="InterPro" id="IPR055189">
    <property type="entry name" value="RM44_endonuclase"/>
</dbReference>
<reference evidence="17" key="1">
    <citation type="submission" date="2025-08" db="UniProtKB">
        <authorList>
            <consortium name="Ensembl"/>
        </authorList>
    </citation>
    <scope>IDENTIFICATION</scope>
</reference>
<dbReference type="SUPFAM" id="SSF69065">
    <property type="entry name" value="RNase III domain-like"/>
    <property type="match status" value="1"/>
</dbReference>
<dbReference type="CDD" id="cd19874">
    <property type="entry name" value="DSRM_MRPL44"/>
    <property type="match status" value="1"/>
</dbReference>
<dbReference type="InterPro" id="IPR044444">
    <property type="entry name" value="Ribosomal_mL44_DSRM_metazoa"/>
</dbReference>
<dbReference type="Pfam" id="PF22892">
    <property type="entry name" value="DSRM_MRPL44"/>
    <property type="match status" value="1"/>
</dbReference>
<evidence type="ECO:0000256" key="8">
    <source>
        <dbReference type="ARBA" id="ARBA00023128"/>
    </source>
</evidence>
<dbReference type="KEGG" id="sdu:111224149"/>
<comment type="similarity">
    <text evidence="10">Belongs to the ribonuclease III family. Mitochondrion-specific ribosomal protein mL44 subfamily.</text>
</comment>
<keyword evidence="2" id="KW-0540">Nuclease</keyword>
<dbReference type="PANTHER" id="PTHR11207:SF5">
    <property type="entry name" value="LARGE RIBOSOMAL SUBUNIT PROTEIN ML44"/>
    <property type="match status" value="1"/>
</dbReference>
<evidence type="ECO:0000256" key="6">
    <source>
        <dbReference type="ARBA" id="ARBA00022946"/>
    </source>
</evidence>
<protein>
    <recommendedName>
        <fullName evidence="11">Large ribosomal subunit protein mL44</fullName>
    </recommendedName>
    <alternativeName>
        <fullName evidence="13">39S ribosomal protein L44, mitochondrial</fullName>
    </alternativeName>
</protein>
<evidence type="ECO:0000256" key="14">
    <source>
        <dbReference type="SAM" id="MobiDB-lite"/>
    </source>
</evidence>
<dbReference type="GO" id="GO:0005762">
    <property type="term" value="C:mitochondrial large ribosomal subunit"/>
    <property type="evidence" value="ECO:0007669"/>
    <property type="project" value="TreeGrafter"/>
</dbReference>
<dbReference type="GeneTree" id="ENSGT00390000016956"/>
<dbReference type="GO" id="GO:0003725">
    <property type="term" value="F:double-stranded RNA binding"/>
    <property type="evidence" value="ECO:0007669"/>
    <property type="project" value="InterPro"/>
</dbReference>
<evidence type="ECO:0000259" key="16">
    <source>
        <dbReference type="Pfam" id="PF22935"/>
    </source>
</evidence>
<evidence type="ECO:0000256" key="2">
    <source>
        <dbReference type="ARBA" id="ARBA00022722"/>
    </source>
</evidence>
<organism evidence="17 18">
    <name type="scientific">Seriola dumerili</name>
    <name type="common">Greater amberjack</name>
    <name type="synonym">Caranx dumerili</name>
    <dbReference type="NCBI Taxonomy" id="41447"/>
    <lineage>
        <taxon>Eukaryota</taxon>
        <taxon>Metazoa</taxon>
        <taxon>Chordata</taxon>
        <taxon>Craniata</taxon>
        <taxon>Vertebrata</taxon>
        <taxon>Euteleostomi</taxon>
        <taxon>Actinopterygii</taxon>
        <taxon>Neopterygii</taxon>
        <taxon>Teleostei</taxon>
        <taxon>Neoteleostei</taxon>
        <taxon>Acanthomorphata</taxon>
        <taxon>Carangaria</taxon>
        <taxon>Carangiformes</taxon>
        <taxon>Carangidae</taxon>
        <taxon>Seriola</taxon>
    </lineage>
</organism>
<evidence type="ECO:0000256" key="4">
    <source>
        <dbReference type="ARBA" id="ARBA00022801"/>
    </source>
</evidence>
<dbReference type="Proteomes" id="UP000261420">
    <property type="component" value="Unplaced"/>
</dbReference>
<evidence type="ECO:0000313" key="18">
    <source>
        <dbReference type="Proteomes" id="UP000261420"/>
    </source>
</evidence>
<evidence type="ECO:0000256" key="10">
    <source>
        <dbReference type="ARBA" id="ARBA00024034"/>
    </source>
</evidence>
<dbReference type="GO" id="GO:0070877">
    <property type="term" value="C:microprocessor complex"/>
    <property type="evidence" value="ECO:0007669"/>
    <property type="project" value="TreeGrafter"/>
</dbReference>
<proteinExistence type="inferred from homology"/>
<evidence type="ECO:0000256" key="3">
    <source>
        <dbReference type="ARBA" id="ARBA00022759"/>
    </source>
</evidence>
<dbReference type="SUPFAM" id="SSF54768">
    <property type="entry name" value="dsRNA-binding domain-like"/>
    <property type="match status" value="1"/>
</dbReference>
<feature type="region of interest" description="Disordered" evidence="14">
    <location>
        <begin position="311"/>
        <end position="333"/>
    </location>
</feature>
<accession>A0A3B4VAR2</accession>
<dbReference type="OMA" id="RHIKRWV"/>
<reference evidence="17" key="2">
    <citation type="submission" date="2025-09" db="UniProtKB">
        <authorList>
            <consortium name="Ensembl"/>
        </authorList>
    </citation>
    <scope>IDENTIFICATION</scope>
</reference>
<comment type="function">
    <text evidence="12">Component of the 39S subunit of mitochondrial ribosome. May have a function in the assembly/stability of nascent mitochondrial polypeptides exiting the ribosome.</text>
</comment>
<feature type="domain" description="Large ribosomal subunit protein mL44 endonuclease" evidence="16">
    <location>
        <begin position="66"/>
        <end position="201"/>
    </location>
</feature>
<sequence>MASGYILNRGALTLGIHCQRVCRNISLSQVREKKRWMKAYTYLMAKKLKLEGPPPPKPRSQKPLWDYHTEVQAFSTRLHENFSLELLKTAFINPCYLKAEQERRQGLGVDSETTALVLKDNIQLKANGAGFTKSFLTDWCRASFPSLPSEGVESIVGYLNSSAVVTYVARNLGIEDLTMSAEFPVPDDVLHSTFMAVIGALQESSGAERAGFFLRDFLVTQLIGKDLFDMWTVVNPMGLLVEELSKRNISLPEPRLIKSAGASTVLPLYFVGLYSDKKLLAQGPGETLMAAEEEAARVALRKLYGYNENRRPFDFSPQQQEHRQPLIQSVSSN</sequence>
<dbReference type="FunFam" id="3.30.160.20:FF:000037">
    <property type="entry name" value="39S ribosomal protein L44, mitochondrial"/>
    <property type="match status" value="1"/>
</dbReference>
<dbReference type="Ensembl" id="ENSSDUT00000028387.1">
    <property type="protein sequence ID" value="ENSSDUP00000027896.1"/>
    <property type="gene ID" value="ENSSDUG00000020174.1"/>
</dbReference>